<comment type="subcellular location">
    <subcellularLocation>
        <location evidence="1">Membrane</location>
        <topology evidence="1">Multi-pass membrane protein</topology>
    </subcellularLocation>
</comment>
<dbReference type="Proteomes" id="UP000176914">
    <property type="component" value="Unassembled WGS sequence"/>
</dbReference>
<evidence type="ECO:0000256" key="4">
    <source>
        <dbReference type="ARBA" id="ARBA00023136"/>
    </source>
</evidence>
<reference evidence="6 7" key="1">
    <citation type="journal article" date="2016" name="Nat. Commun.">
        <title>Thousands of microbial genomes shed light on interconnected biogeochemical processes in an aquifer system.</title>
        <authorList>
            <person name="Anantharaman K."/>
            <person name="Brown C.T."/>
            <person name="Hug L.A."/>
            <person name="Sharon I."/>
            <person name="Castelle C.J."/>
            <person name="Probst A.J."/>
            <person name="Thomas B.C."/>
            <person name="Singh A."/>
            <person name="Wilkins M.J."/>
            <person name="Karaoz U."/>
            <person name="Brodie E.L."/>
            <person name="Williams K.H."/>
            <person name="Hubbard S.S."/>
            <person name="Banfield J.F."/>
        </authorList>
    </citation>
    <scope>NUCLEOTIDE SEQUENCE [LARGE SCALE GENOMIC DNA]</scope>
</reference>
<keyword evidence="2 5" id="KW-0812">Transmembrane</keyword>
<evidence type="ECO:0008006" key="8">
    <source>
        <dbReference type="Google" id="ProtNLM"/>
    </source>
</evidence>
<dbReference type="PANTHER" id="PTHR16950:SF16">
    <property type="entry name" value="ZINC TRANSPORTER ZIP13"/>
    <property type="match status" value="1"/>
</dbReference>
<evidence type="ECO:0000256" key="3">
    <source>
        <dbReference type="ARBA" id="ARBA00022989"/>
    </source>
</evidence>
<dbReference type="EMBL" id="MFLL01000001">
    <property type="protein sequence ID" value="OGG70788.1"/>
    <property type="molecule type" value="Genomic_DNA"/>
</dbReference>
<name>A0A1F6EAU6_9BACT</name>
<dbReference type="AlphaFoldDB" id="A0A1F6EAU6"/>
<feature type="transmembrane region" description="Helical" evidence="5">
    <location>
        <begin position="30"/>
        <end position="48"/>
    </location>
</feature>
<feature type="transmembrane region" description="Helical" evidence="5">
    <location>
        <begin position="186"/>
        <end position="203"/>
    </location>
</feature>
<organism evidence="6 7">
    <name type="scientific">Candidatus Kaiserbacteria bacterium RIFCSPHIGHO2_02_FULL_55_25</name>
    <dbReference type="NCBI Taxonomy" id="1798498"/>
    <lineage>
        <taxon>Bacteria</taxon>
        <taxon>Candidatus Kaiseribacteriota</taxon>
    </lineage>
</organism>
<evidence type="ECO:0000313" key="6">
    <source>
        <dbReference type="EMBL" id="OGG70788.1"/>
    </source>
</evidence>
<evidence type="ECO:0000256" key="5">
    <source>
        <dbReference type="SAM" id="Phobius"/>
    </source>
</evidence>
<comment type="caution">
    <text evidence="6">The sequence shown here is derived from an EMBL/GenBank/DDBJ whole genome shotgun (WGS) entry which is preliminary data.</text>
</comment>
<keyword evidence="4 5" id="KW-0472">Membrane</keyword>
<feature type="transmembrane region" description="Helical" evidence="5">
    <location>
        <begin position="60"/>
        <end position="77"/>
    </location>
</feature>
<feature type="transmembrane region" description="Helical" evidence="5">
    <location>
        <begin position="160"/>
        <end position="180"/>
    </location>
</feature>
<dbReference type="GO" id="GO:0016020">
    <property type="term" value="C:membrane"/>
    <property type="evidence" value="ECO:0007669"/>
    <property type="project" value="UniProtKB-SubCell"/>
</dbReference>
<sequence length="237" mass="25335">MVLIFVIGAFCATLLGGLFALRLKDRLHLILGLSAGAVIGVAFFELIPEAFELTAQTGDVRTVTTLIALGFVAYLILDRFVALHSHTDDDHHAHQRRGIVGAGTLSFHSFLDGIGLGLAFQVSPAVGLVVALAVLAHDFSDGINTVNMILKNTEERAQAFRWLLVDALAPAVGVLATLFFTVSQTTLGYLLALFAGFFLYIGASDLLPESHHSHPVYWTTLSSVLGVAALYAVTLFA</sequence>
<evidence type="ECO:0000256" key="1">
    <source>
        <dbReference type="ARBA" id="ARBA00004141"/>
    </source>
</evidence>
<dbReference type="InterPro" id="IPR003689">
    <property type="entry name" value="ZIP"/>
</dbReference>
<dbReference type="PANTHER" id="PTHR16950">
    <property type="entry name" value="ZINC TRANSPORTER SLC39A7 HISTIDINE-RICH MEMBRANE PROTEIN KE4"/>
    <property type="match status" value="1"/>
</dbReference>
<dbReference type="GO" id="GO:0046873">
    <property type="term" value="F:metal ion transmembrane transporter activity"/>
    <property type="evidence" value="ECO:0007669"/>
    <property type="project" value="InterPro"/>
</dbReference>
<protein>
    <recommendedName>
        <fullName evidence="8">Permease</fullName>
    </recommendedName>
</protein>
<accession>A0A1F6EAU6</accession>
<evidence type="ECO:0000313" key="7">
    <source>
        <dbReference type="Proteomes" id="UP000176914"/>
    </source>
</evidence>
<evidence type="ECO:0000256" key="2">
    <source>
        <dbReference type="ARBA" id="ARBA00022692"/>
    </source>
</evidence>
<feature type="transmembrane region" description="Helical" evidence="5">
    <location>
        <begin position="215"/>
        <end position="236"/>
    </location>
</feature>
<dbReference type="Pfam" id="PF02535">
    <property type="entry name" value="Zip"/>
    <property type="match status" value="1"/>
</dbReference>
<gene>
    <name evidence="6" type="ORF">A3C20_04695</name>
</gene>
<keyword evidence="3 5" id="KW-1133">Transmembrane helix</keyword>
<feature type="transmembrane region" description="Helical" evidence="5">
    <location>
        <begin position="114"/>
        <end position="139"/>
    </location>
</feature>
<proteinExistence type="predicted"/>